<accession>A0A2T0AR69</accession>
<comment type="caution">
    <text evidence="2">The sequence shown here is derived from an EMBL/GenBank/DDBJ whole genome shotgun (WGS) entry which is preliminary data.</text>
</comment>
<dbReference type="Pfam" id="PF07883">
    <property type="entry name" value="Cupin_2"/>
    <property type="match status" value="1"/>
</dbReference>
<dbReference type="PANTHER" id="PTHR36440">
    <property type="entry name" value="PUTATIVE (AFU_ORTHOLOGUE AFUA_8G07350)-RELATED"/>
    <property type="match status" value="1"/>
</dbReference>
<feature type="domain" description="Cupin type-2" evidence="1">
    <location>
        <begin position="43"/>
        <end position="109"/>
    </location>
</feature>
<keyword evidence="3" id="KW-1185">Reference proteome</keyword>
<dbReference type="InterPro" id="IPR014710">
    <property type="entry name" value="RmlC-like_jellyroll"/>
</dbReference>
<dbReference type="Proteomes" id="UP000238415">
    <property type="component" value="Unassembled WGS sequence"/>
</dbReference>
<name>A0A2T0AR69_9FIRM</name>
<dbReference type="Gene3D" id="2.60.120.10">
    <property type="entry name" value="Jelly Rolls"/>
    <property type="match status" value="1"/>
</dbReference>
<dbReference type="OrthoDB" id="9797047at2"/>
<protein>
    <submittedName>
        <fullName evidence="2">Cupin domain protein</fullName>
    </submittedName>
</protein>
<proteinExistence type="predicted"/>
<sequence>MEGKRIASQEVEAVLVDGGKRQVRILLDGFNTTGMPLALAKYSYQPETTGPRHTHDVETEVYYCLTGSGFVKVGENIFTLSPGVVVYIPPGLEHQTTSGSEGLEFLAIFTPPIKF</sequence>
<evidence type="ECO:0000313" key="2">
    <source>
        <dbReference type="EMBL" id="PRR71989.1"/>
    </source>
</evidence>
<dbReference type="InterPro" id="IPR011051">
    <property type="entry name" value="RmlC_Cupin_sf"/>
</dbReference>
<dbReference type="RefSeq" id="WP_106005489.1">
    <property type="nucleotide sequence ID" value="NZ_CP136419.1"/>
</dbReference>
<evidence type="ECO:0000259" key="1">
    <source>
        <dbReference type="Pfam" id="PF07883"/>
    </source>
</evidence>
<dbReference type="InterPro" id="IPR053146">
    <property type="entry name" value="QDO-like"/>
</dbReference>
<dbReference type="AlphaFoldDB" id="A0A2T0AR69"/>
<evidence type="ECO:0000313" key="3">
    <source>
        <dbReference type="Proteomes" id="UP000238415"/>
    </source>
</evidence>
<dbReference type="EMBL" id="PVXM01000030">
    <property type="protein sequence ID" value="PRR71989.1"/>
    <property type="molecule type" value="Genomic_DNA"/>
</dbReference>
<reference evidence="2 3" key="1">
    <citation type="submission" date="2018-03" db="EMBL/GenBank/DDBJ databases">
        <title>Genome sequence of Moorella humiferrea DSM 23265.</title>
        <authorList>
            <person name="Poehlein A."/>
            <person name="Daniel R."/>
        </authorList>
    </citation>
    <scope>NUCLEOTIDE SEQUENCE [LARGE SCALE GENOMIC DNA]</scope>
    <source>
        <strain evidence="2 3">DSM 23265</strain>
    </source>
</reference>
<dbReference type="SUPFAM" id="SSF51182">
    <property type="entry name" value="RmlC-like cupins"/>
    <property type="match status" value="1"/>
</dbReference>
<dbReference type="InterPro" id="IPR013096">
    <property type="entry name" value="Cupin_2"/>
</dbReference>
<organism evidence="2 3">
    <name type="scientific">Neomoorella humiferrea</name>
    <dbReference type="NCBI Taxonomy" id="676965"/>
    <lineage>
        <taxon>Bacteria</taxon>
        <taxon>Bacillati</taxon>
        <taxon>Bacillota</taxon>
        <taxon>Clostridia</taxon>
        <taxon>Neomoorellales</taxon>
        <taxon>Neomoorellaceae</taxon>
        <taxon>Neomoorella</taxon>
    </lineage>
</organism>
<dbReference type="PANTHER" id="PTHR36440:SF1">
    <property type="entry name" value="PUTATIVE (AFU_ORTHOLOGUE AFUA_8G07350)-RELATED"/>
    <property type="match status" value="1"/>
</dbReference>
<gene>
    <name evidence="2" type="ORF">MOHU_15190</name>
</gene>